<sequence>MEGGGGGGTIYWQREFGRESCTTTITSTEDHSGVRRGIPWDVDDSTVFLDFWLGYDGQR</sequence>
<dbReference type="HOGENOM" id="CLU_2962560_0_0_1"/>
<reference evidence="2" key="1">
    <citation type="journal article" date="2013" name="Ind. Biotechnol.">
        <title>Comparative genomics analysis of Trichoderma reesei strains.</title>
        <authorList>
            <person name="Koike H."/>
            <person name="Aerts A."/>
            <person name="LaButti K."/>
            <person name="Grigoriev I.V."/>
            <person name="Baker S.E."/>
        </authorList>
    </citation>
    <scope>NUCLEOTIDE SEQUENCE [LARGE SCALE GENOMIC DNA]</scope>
    <source>
        <strain evidence="2">ATCC 56765 / BCRC 32924 / NRRL 11460 / Rut C-30</strain>
    </source>
</reference>
<dbReference type="Proteomes" id="UP000024376">
    <property type="component" value="Unassembled WGS sequence"/>
</dbReference>
<accession>A0A024S9K4</accession>
<name>A0A024S9K4_HYPJR</name>
<dbReference type="KEGG" id="trr:M419DRAFT_119457"/>
<organism evidence="1 2">
    <name type="scientific">Hypocrea jecorina (strain ATCC 56765 / BCRC 32924 / NRRL 11460 / Rut C-30)</name>
    <name type="common">Trichoderma reesei</name>
    <dbReference type="NCBI Taxonomy" id="1344414"/>
    <lineage>
        <taxon>Eukaryota</taxon>
        <taxon>Fungi</taxon>
        <taxon>Dikarya</taxon>
        <taxon>Ascomycota</taxon>
        <taxon>Pezizomycotina</taxon>
        <taxon>Sordariomycetes</taxon>
        <taxon>Hypocreomycetidae</taxon>
        <taxon>Hypocreales</taxon>
        <taxon>Hypocreaceae</taxon>
        <taxon>Trichoderma</taxon>
    </lineage>
</organism>
<gene>
    <name evidence="1" type="ORF">M419DRAFT_119457</name>
</gene>
<evidence type="ECO:0000313" key="1">
    <source>
        <dbReference type="EMBL" id="ETS00857.1"/>
    </source>
</evidence>
<dbReference type="EMBL" id="KI911150">
    <property type="protein sequence ID" value="ETS00857.1"/>
    <property type="molecule type" value="Genomic_DNA"/>
</dbReference>
<proteinExistence type="predicted"/>
<protein>
    <submittedName>
        <fullName evidence="1">Uncharacterized protein</fullName>
    </submittedName>
</protein>
<dbReference type="AlphaFoldDB" id="A0A024S9K4"/>
<evidence type="ECO:0000313" key="2">
    <source>
        <dbReference type="Proteomes" id="UP000024376"/>
    </source>
</evidence>